<feature type="chain" id="PRO_5012349590" evidence="2">
    <location>
        <begin position="31"/>
        <end position="94"/>
    </location>
</feature>
<dbReference type="InParanoid" id="A0A1X7SEX8"/>
<dbReference type="AlphaFoldDB" id="A0A1X7SEX8"/>
<dbReference type="EnsemblMetazoa" id="Aqu2.1.00609_001">
    <property type="protein sequence ID" value="Aqu2.1.00609_001"/>
    <property type="gene ID" value="Aqu2.1.00609"/>
</dbReference>
<protein>
    <submittedName>
        <fullName evidence="3">Uncharacterized protein</fullName>
    </submittedName>
</protein>
<proteinExistence type="predicted"/>
<name>A0A1X7SEX8_AMPQE</name>
<reference evidence="3" key="1">
    <citation type="submission" date="2017-05" db="UniProtKB">
        <authorList>
            <consortium name="EnsemblMetazoa"/>
        </authorList>
    </citation>
    <scope>IDENTIFICATION</scope>
</reference>
<evidence type="ECO:0000256" key="1">
    <source>
        <dbReference type="SAM" id="Phobius"/>
    </source>
</evidence>
<keyword evidence="1" id="KW-0812">Transmembrane</keyword>
<feature type="transmembrane region" description="Helical" evidence="1">
    <location>
        <begin position="71"/>
        <end position="91"/>
    </location>
</feature>
<accession>A0A1X7SEX8</accession>
<evidence type="ECO:0000256" key="2">
    <source>
        <dbReference type="SAM" id="SignalP"/>
    </source>
</evidence>
<keyword evidence="2" id="KW-0732">Signal</keyword>
<feature type="signal peptide" evidence="2">
    <location>
        <begin position="1"/>
        <end position="30"/>
    </location>
</feature>
<keyword evidence="1" id="KW-0472">Membrane</keyword>
<organism evidence="3">
    <name type="scientific">Amphimedon queenslandica</name>
    <name type="common">Sponge</name>
    <dbReference type="NCBI Taxonomy" id="400682"/>
    <lineage>
        <taxon>Eukaryota</taxon>
        <taxon>Metazoa</taxon>
        <taxon>Porifera</taxon>
        <taxon>Demospongiae</taxon>
        <taxon>Heteroscleromorpha</taxon>
        <taxon>Haplosclerida</taxon>
        <taxon>Niphatidae</taxon>
        <taxon>Amphimedon</taxon>
    </lineage>
</organism>
<evidence type="ECO:0000313" key="3">
    <source>
        <dbReference type="EnsemblMetazoa" id="Aqu2.1.00609_001"/>
    </source>
</evidence>
<keyword evidence="1" id="KW-1133">Transmembrane helix</keyword>
<sequence length="94" mass="9779">MFLLLRLAASTMSLLVLALILLCAFMGSFSSERFSRFASGKYSGSAWGIISQAWPDPCENGGSGTSCIPDLFSTTMASGGAAAALAAYVIIMNN</sequence>